<protein>
    <submittedName>
        <fullName evidence="2">Uncharacterized protein</fullName>
    </submittedName>
</protein>
<evidence type="ECO:0000313" key="2">
    <source>
        <dbReference type="EMBL" id="PWA30636.1"/>
    </source>
</evidence>
<keyword evidence="3" id="KW-1185">Reference proteome</keyword>
<gene>
    <name evidence="2" type="ORF">CCH79_00009344</name>
</gene>
<feature type="region of interest" description="Disordered" evidence="1">
    <location>
        <begin position="28"/>
        <end position="48"/>
    </location>
</feature>
<dbReference type="EMBL" id="NHOQ01000347">
    <property type="protein sequence ID" value="PWA30636.1"/>
    <property type="molecule type" value="Genomic_DNA"/>
</dbReference>
<comment type="caution">
    <text evidence="2">The sequence shown here is derived from an EMBL/GenBank/DDBJ whole genome shotgun (WGS) entry which is preliminary data.</text>
</comment>
<proteinExistence type="predicted"/>
<reference evidence="2 3" key="1">
    <citation type="journal article" date="2018" name="G3 (Bethesda)">
        <title>A High-Quality Reference Genome for the Invasive Mosquitofish Gambusia affinis Using a Chicago Library.</title>
        <authorList>
            <person name="Hoffberg S.L."/>
            <person name="Troendle N.J."/>
            <person name="Glenn T.C."/>
            <person name="Mahmud O."/>
            <person name="Louha S."/>
            <person name="Chalopin D."/>
            <person name="Bennetzen J.L."/>
            <person name="Mauricio R."/>
        </authorList>
    </citation>
    <scope>NUCLEOTIDE SEQUENCE [LARGE SCALE GENOMIC DNA]</scope>
    <source>
        <strain evidence="2">NE01/NJP1002.9</strain>
        <tissue evidence="2">Muscle</tissue>
    </source>
</reference>
<accession>A0A315WHI6</accession>
<dbReference type="AlphaFoldDB" id="A0A315WHI6"/>
<name>A0A315WHI6_GAMAF</name>
<evidence type="ECO:0000256" key="1">
    <source>
        <dbReference type="SAM" id="MobiDB-lite"/>
    </source>
</evidence>
<feature type="compositionally biased region" description="Basic and acidic residues" evidence="1">
    <location>
        <begin position="28"/>
        <end position="43"/>
    </location>
</feature>
<organism evidence="2 3">
    <name type="scientific">Gambusia affinis</name>
    <name type="common">Western mosquitofish</name>
    <name type="synonym">Heterandria affinis</name>
    <dbReference type="NCBI Taxonomy" id="33528"/>
    <lineage>
        <taxon>Eukaryota</taxon>
        <taxon>Metazoa</taxon>
        <taxon>Chordata</taxon>
        <taxon>Craniata</taxon>
        <taxon>Vertebrata</taxon>
        <taxon>Euteleostomi</taxon>
        <taxon>Actinopterygii</taxon>
        <taxon>Neopterygii</taxon>
        <taxon>Teleostei</taxon>
        <taxon>Neoteleostei</taxon>
        <taxon>Acanthomorphata</taxon>
        <taxon>Ovalentaria</taxon>
        <taxon>Atherinomorphae</taxon>
        <taxon>Cyprinodontiformes</taxon>
        <taxon>Poeciliidae</taxon>
        <taxon>Poeciliinae</taxon>
        <taxon>Gambusia</taxon>
    </lineage>
</organism>
<feature type="region of interest" description="Disordered" evidence="1">
    <location>
        <begin position="97"/>
        <end position="119"/>
    </location>
</feature>
<evidence type="ECO:0000313" key="3">
    <source>
        <dbReference type="Proteomes" id="UP000250572"/>
    </source>
</evidence>
<sequence length="143" mass="15954">MCFCARLFFYEGGGRRTAAMMKDFLKGETQGKSKKDEQGEKPLKASNMRTKVSLALDHQQWPFSPSSQAIRGEPEQASQTRVIMYNSGDGEQEIEVRKETEDKSEEKGVAVNGRAVAKRDARQEQRAAFTVKRHGIVPAISSS</sequence>
<feature type="compositionally biased region" description="Basic and acidic residues" evidence="1">
    <location>
        <begin position="97"/>
        <end position="108"/>
    </location>
</feature>
<dbReference type="Proteomes" id="UP000250572">
    <property type="component" value="Unassembled WGS sequence"/>
</dbReference>